<comment type="subcellular location">
    <subcellularLocation>
        <location evidence="1">Membrane</location>
        <topology evidence="1">Multi-pass membrane protein</topology>
    </subcellularLocation>
</comment>
<dbReference type="Gene3D" id="2.40.50.140">
    <property type="entry name" value="Nucleic acid-binding proteins"/>
    <property type="match status" value="1"/>
</dbReference>
<dbReference type="Pfam" id="PF24961">
    <property type="entry name" value="NfeD_membrane"/>
    <property type="match status" value="1"/>
</dbReference>
<keyword evidence="2 5" id="KW-0812">Transmembrane</keyword>
<evidence type="ECO:0000256" key="4">
    <source>
        <dbReference type="ARBA" id="ARBA00023136"/>
    </source>
</evidence>
<dbReference type="Pfam" id="PF25145">
    <property type="entry name" value="NfeD1b_N"/>
    <property type="match status" value="1"/>
</dbReference>
<evidence type="ECO:0000256" key="6">
    <source>
        <dbReference type="SAM" id="SignalP"/>
    </source>
</evidence>
<dbReference type="AlphaFoldDB" id="A0AA41Y9M9"/>
<feature type="domain" description="NfeD integral membrane" evidence="8">
    <location>
        <begin position="251"/>
        <end position="372"/>
    </location>
</feature>
<reference evidence="10" key="1">
    <citation type="submission" date="2022-10" db="EMBL/GenBank/DDBJ databases">
        <title>Gaoshiqiia sediminis gen. nov., sp. nov., isolated from coastal sediment.</title>
        <authorList>
            <person name="Yu W.X."/>
            <person name="Mu D.S."/>
            <person name="Du J.Z."/>
            <person name="Liang Y.Q."/>
        </authorList>
    </citation>
    <scope>NUCLEOTIDE SEQUENCE</scope>
    <source>
        <strain evidence="10">A06</strain>
    </source>
</reference>
<comment type="caution">
    <text evidence="10">The sequence shown here is derived from an EMBL/GenBank/DDBJ whole genome shotgun (WGS) entry which is preliminary data.</text>
</comment>
<dbReference type="InterPro" id="IPR029045">
    <property type="entry name" value="ClpP/crotonase-like_dom_sf"/>
</dbReference>
<evidence type="ECO:0000259" key="8">
    <source>
        <dbReference type="Pfam" id="PF24961"/>
    </source>
</evidence>
<sequence>MKSGFLLALIIVLSVLTSGFAQDQSTPEKKDLVYKFNIMENIMPGTWRQTKQAFAEADSLNADLILIHMNTYGGTVLDADSIRTKILNSPIPVYVFIDNNAASAGALISIACDSIFMRPGASIGAATVVNQTGQQMPDKYQSYMRSIMRATAESHGGDTIISGQDTTFHWFRDPKIAEAMVDESVYIPGIIDTGKVLTFTPSEAVKYGFCEGIAENVPEVLKKAGFENYELVEYKPTTLEKIIGFLVNPIVSGILIMAILGGLYFELQTPGIGFPLAVALIAAVAYFAPLYLEGLAAHWEILLFIVGLILIAVELFVLPGFGVAGILGILFTFTGLVLSLLDNINFNFEGVDPAKITTALSTVLVGLFAGFMLSLALSKKLFSADTGVFRNLSLHAVQEKEKGFVGVDTNIKRLTGKTGTAYTVLRPSGKVMIEGKIYDAVANMGMIDKGESVVVVKDEAAQLYVEKV</sequence>
<feature type="signal peptide" evidence="6">
    <location>
        <begin position="1"/>
        <end position="21"/>
    </location>
</feature>
<protein>
    <submittedName>
        <fullName evidence="10">Nodulation protein NfeD</fullName>
    </submittedName>
</protein>
<feature type="transmembrane region" description="Helical" evidence="5">
    <location>
        <begin position="242"/>
        <end position="265"/>
    </location>
</feature>
<evidence type="ECO:0000313" key="11">
    <source>
        <dbReference type="Proteomes" id="UP001163821"/>
    </source>
</evidence>
<evidence type="ECO:0000313" key="10">
    <source>
        <dbReference type="EMBL" id="MCW0482003.1"/>
    </source>
</evidence>
<evidence type="ECO:0000259" key="9">
    <source>
        <dbReference type="Pfam" id="PF25145"/>
    </source>
</evidence>
<dbReference type="Pfam" id="PF01957">
    <property type="entry name" value="NfeD"/>
    <property type="match status" value="1"/>
</dbReference>
<dbReference type="CDD" id="cd07021">
    <property type="entry name" value="Clp_protease_NfeD_like"/>
    <property type="match status" value="1"/>
</dbReference>
<gene>
    <name evidence="10" type="ORF">N2K84_04615</name>
</gene>
<feature type="transmembrane region" description="Helical" evidence="5">
    <location>
        <begin position="272"/>
        <end position="292"/>
    </location>
</feature>
<evidence type="ECO:0000256" key="3">
    <source>
        <dbReference type="ARBA" id="ARBA00022989"/>
    </source>
</evidence>
<feature type="transmembrane region" description="Helical" evidence="5">
    <location>
        <begin position="298"/>
        <end position="317"/>
    </location>
</feature>
<dbReference type="Proteomes" id="UP001163821">
    <property type="component" value="Unassembled WGS sequence"/>
</dbReference>
<accession>A0AA41Y9M9</accession>
<dbReference type="SUPFAM" id="SSF141322">
    <property type="entry name" value="NfeD domain-like"/>
    <property type="match status" value="1"/>
</dbReference>
<feature type="domain" description="NfeD-like C-terminal" evidence="7">
    <location>
        <begin position="412"/>
        <end position="467"/>
    </location>
</feature>
<dbReference type="PANTHER" id="PTHR33507">
    <property type="entry name" value="INNER MEMBRANE PROTEIN YBBJ"/>
    <property type="match status" value="1"/>
</dbReference>
<organism evidence="10 11">
    <name type="scientific">Gaoshiqia sediminis</name>
    <dbReference type="NCBI Taxonomy" id="2986998"/>
    <lineage>
        <taxon>Bacteria</taxon>
        <taxon>Pseudomonadati</taxon>
        <taxon>Bacteroidota</taxon>
        <taxon>Bacteroidia</taxon>
        <taxon>Marinilabiliales</taxon>
        <taxon>Prolixibacteraceae</taxon>
        <taxon>Gaoshiqia</taxon>
    </lineage>
</organism>
<dbReference type="InterPro" id="IPR056739">
    <property type="entry name" value="NfeD_membrane"/>
</dbReference>
<evidence type="ECO:0000256" key="2">
    <source>
        <dbReference type="ARBA" id="ARBA00022692"/>
    </source>
</evidence>
<evidence type="ECO:0000259" key="7">
    <source>
        <dbReference type="Pfam" id="PF01957"/>
    </source>
</evidence>
<dbReference type="InterPro" id="IPR052165">
    <property type="entry name" value="Membrane_assoc_protease"/>
</dbReference>
<feature type="transmembrane region" description="Helical" evidence="5">
    <location>
        <begin position="324"/>
        <end position="344"/>
    </location>
</feature>
<dbReference type="InterPro" id="IPR012340">
    <property type="entry name" value="NA-bd_OB-fold"/>
</dbReference>
<dbReference type="EMBL" id="JAPAAF010000004">
    <property type="protein sequence ID" value="MCW0482003.1"/>
    <property type="molecule type" value="Genomic_DNA"/>
</dbReference>
<feature type="chain" id="PRO_5041354170" evidence="6">
    <location>
        <begin position="22"/>
        <end position="468"/>
    </location>
</feature>
<evidence type="ECO:0000256" key="1">
    <source>
        <dbReference type="ARBA" id="ARBA00004141"/>
    </source>
</evidence>
<dbReference type="RefSeq" id="WP_282590610.1">
    <property type="nucleotide sequence ID" value="NZ_JAPAAF010000004.1"/>
</dbReference>
<dbReference type="Gene3D" id="3.90.226.10">
    <property type="entry name" value="2-enoyl-CoA Hydratase, Chain A, domain 1"/>
    <property type="match status" value="1"/>
</dbReference>
<proteinExistence type="predicted"/>
<feature type="domain" description="NfeD1b N-terminal" evidence="9">
    <location>
        <begin position="33"/>
        <end position="231"/>
    </location>
</feature>
<dbReference type="InterPro" id="IPR002810">
    <property type="entry name" value="NfeD-like_C"/>
</dbReference>
<dbReference type="GO" id="GO:0005886">
    <property type="term" value="C:plasma membrane"/>
    <property type="evidence" value="ECO:0007669"/>
    <property type="project" value="TreeGrafter"/>
</dbReference>
<keyword evidence="11" id="KW-1185">Reference proteome</keyword>
<dbReference type="PANTHER" id="PTHR33507:SF3">
    <property type="entry name" value="INNER MEMBRANE PROTEIN YBBJ"/>
    <property type="match status" value="1"/>
</dbReference>
<name>A0AA41Y9M9_9BACT</name>
<feature type="transmembrane region" description="Helical" evidence="5">
    <location>
        <begin position="356"/>
        <end position="377"/>
    </location>
</feature>
<dbReference type="InterPro" id="IPR056738">
    <property type="entry name" value="NfeD1b_N"/>
</dbReference>
<keyword evidence="4 5" id="KW-0472">Membrane</keyword>
<keyword evidence="3 5" id="KW-1133">Transmembrane helix</keyword>
<evidence type="ECO:0000256" key="5">
    <source>
        <dbReference type="SAM" id="Phobius"/>
    </source>
</evidence>
<keyword evidence="6" id="KW-0732">Signal</keyword>
<dbReference type="SUPFAM" id="SSF52096">
    <property type="entry name" value="ClpP/crotonase"/>
    <property type="match status" value="1"/>
</dbReference>